<evidence type="ECO:0000313" key="1">
    <source>
        <dbReference type="EMBL" id="OEG16845.1"/>
    </source>
</evidence>
<dbReference type="EMBL" id="MIJY01000012">
    <property type="protein sequence ID" value="OEG16845.1"/>
    <property type="molecule type" value="Genomic_DNA"/>
</dbReference>
<dbReference type="RefSeq" id="WP_069663242.1">
    <property type="nucleotide sequence ID" value="NZ_JBHUJJ010000001.1"/>
</dbReference>
<comment type="caution">
    <text evidence="1">The sequence shown here is derived from an EMBL/GenBank/DDBJ whole genome shotgun (WGS) entry which is preliminary data.</text>
</comment>
<reference evidence="2" key="1">
    <citation type="submission" date="2016-09" db="EMBL/GenBank/DDBJ databases">
        <authorList>
            <person name="Gulvik C.A."/>
        </authorList>
    </citation>
    <scope>NUCLEOTIDE SEQUENCE [LARGE SCALE GENOMIC DNA]</scope>
    <source>
        <strain evidence="2">LMG 8895</strain>
    </source>
</reference>
<name>A0A1E5GW27_9ENTE</name>
<evidence type="ECO:0000313" key="2">
    <source>
        <dbReference type="Proteomes" id="UP000095094"/>
    </source>
</evidence>
<proteinExistence type="predicted"/>
<dbReference type="Proteomes" id="UP000095094">
    <property type="component" value="Unassembled WGS sequence"/>
</dbReference>
<dbReference type="AlphaFoldDB" id="A0A1E5GW27"/>
<protein>
    <submittedName>
        <fullName evidence="1">Uncharacterized protein</fullName>
    </submittedName>
</protein>
<organism evidence="1 2">
    <name type="scientific">Enterococcus termitis</name>
    <dbReference type="NCBI Taxonomy" id="332950"/>
    <lineage>
        <taxon>Bacteria</taxon>
        <taxon>Bacillati</taxon>
        <taxon>Bacillota</taxon>
        <taxon>Bacilli</taxon>
        <taxon>Lactobacillales</taxon>
        <taxon>Enterococcaceae</taxon>
        <taxon>Enterococcus</taxon>
    </lineage>
</organism>
<sequence>MKRIKVHTKSELLAELKKKTDEILVEGDLTQNLAEIKKGQLNYTETMGVTGGSGVIFEYGISKILELFDPSPKEDKIVRRHIERLYVIKQLSAASFLLHLKQLDY</sequence>
<accession>A0A1E5GW27</accession>
<keyword evidence="2" id="KW-1185">Reference proteome</keyword>
<dbReference type="OrthoDB" id="2194986at2"/>
<gene>
    <name evidence="1" type="ORF">BCR25_04405</name>
</gene>